<evidence type="ECO:0000256" key="1">
    <source>
        <dbReference type="SAM" id="MobiDB-lite"/>
    </source>
</evidence>
<organism evidence="2 3">
    <name type="scientific">Panaeolus cyanescens</name>
    <dbReference type="NCBI Taxonomy" id="181874"/>
    <lineage>
        <taxon>Eukaryota</taxon>
        <taxon>Fungi</taxon>
        <taxon>Dikarya</taxon>
        <taxon>Basidiomycota</taxon>
        <taxon>Agaricomycotina</taxon>
        <taxon>Agaricomycetes</taxon>
        <taxon>Agaricomycetidae</taxon>
        <taxon>Agaricales</taxon>
        <taxon>Agaricineae</taxon>
        <taxon>Galeropsidaceae</taxon>
        <taxon>Panaeolus</taxon>
    </lineage>
</organism>
<gene>
    <name evidence="2" type="ORF">CVT24_010343</name>
</gene>
<name>A0A409YQF6_9AGAR</name>
<dbReference type="AlphaFoldDB" id="A0A409YQF6"/>
<accession>A0A409YQF6</accession>
<protein>
    <submittedName>
        <fullName evidence="2">Uncharacterized protein</fullName>
    </submittedName>
</protein>
<feature type="compositionally biased region" description="Pro residues" evidence="1">
    <location>
        <begin position="270"/>
        <end position="283"/>
    </location>
</feature>
<feature type="compositionally biased region" description="Low complexity" evidence="1">
    <location>
        <begin position="45"/>
        <end position="72"/>
    </location>
</feature>
<dbReference type="InParanoid" id="A0A409YQF6"/>
<feature type="region of interest" description="Disordered" evidence="1">
    <location>
        <begin position="270"/>
        <end position="350"/>
    </location>
</feature>
<feature type="compositionally biased region" description="Low complexity" evidence="1">
    <location>
        <begin position="292"/>
        <end position="328"/>
    </location>
</feature>
<proteinExistence type="predicted"/>
<dbReference type="OrthoDB" id="3062963at2759"/>
<sequence>MAQSTINSPFDAYSPFFSSGLLAPHTPRRRTISWDEFSSQAFTKPSTLSTTTSSSPPDSLAPSRNSSPCRPSSPRHDSMALDEDAAMDVDAVELRSIQKTRAQEIDDRRSLTPTPQTHGPANSGAGSHLRIPAPKISADTASPNPNAQNTPRLRRRRSSLTQATSPMNAIKSPARAAGSALLLQMQLAGVTTNPGLITRARSGSLTGAVVAATEGSSLMGRLRSGSCSNVNSTAILASASSTSAVSRVEPPKAAFRPRRGVRGRVVTLPIPAPSPPPNAPLPALPQDAKAQVSSDLLPSLDSVPSAGTAIPTTPTASKSATRTSARARGLSVSNSALDGDENTIEELREF</sequence>
<evidence type="ECO:0000313" key="2">
    <source>
        <dbReference type="EMBL" id="PPR05238.1"/>
    </source>
</evidence>
<feature type="region of interest" description="Disordered" evidence="1">
    <location>
        <begin position="100"/>
        <end position="171"/>
    </location>
</feature>
<dbReference type="Proteomes" id="UP000284842">
    <property type="component" value="Unassembled WGS sequence"/>
</dbReference>
<feature type="region of interest" description="Disordered" evidence="1">
    <location>
        <begin position="1"/>
        <end position="78"/>
    </location>
</feature>
<evidence type="ECO:0000313" key="3">
    <source>
        <dbReference type="Proteomes" id="UP000284842"/>
    </source>
</evidence>
<keyword evidence="3" id="KW-1185">Reference proteome</keyword>
<dbReference type="EMBL" id="NHTK01000835">
    <property type="protein sequence ID" value="PPR05238.1"/>
    <property type="molecule type" value="Genomic_DNA"/>
</dbReference>
<reference evidence="2 3" key="1">
    <citation type="journal article" date="2018" name="Evol. Lett.">
        <title>Horizontal gene cluster transfer increased hallucinogenic mushroom diversity.</title>
        <authorList>
            <person name="Reynolds H.T."/>
            <person name="Vijayakumar V."/>
            <person name="Gluck-Thaler E."/>
            <person name="Korotkin H.B."/>
            <person name="Matheny P.B."/>
            <person name="Slot J.C."/>
        </authorList>
    </citation>
    <scope>NUCLEOTIDE SEQUENCE [LARGE SCALE GENOMIC DNA]</scope>
    <source>
        <strain evidence="2 3">2629</strain>
    </source>
</reference>
<comment type="caution">
    <text evidence="2">The sequence shown here is derived from an EMBL/GenBank/DDBJ whole genome shotgun (WGS) entry which is preliminary data.</text>
</comment>
<feature type="compositionally biased region" description="Basic and acidic residues" evidence="1">
    <location>
        <begin position="101"/>
        <end position="110"/>
    </location>
</feature>
<feature type="compositionally biased region" description="Polar residues" evidence="1">
    <location>
        <begin position="111"/>
        <end position="120"/>
    </location>
</feature>
<feature type="compositionally biased region" description="Polar residues" evidence="1">
    <location>
        <begin position="139"/>
        <end position="151"/>
    </location>
</feature>